<dbReference type="NCBIfam" id="TIGR03936">
    <property type="entry name" value="sam_1_link_chp"/>
    <property type="match status" value="1"/>
</dbReference>
<comment type="caution">
    <text evidence="2">The sequence shown here is derived from an EMBL/GenBank/DDBJ whole genome shotgun (WGS) entry which is preliminary data.</text>
</comment>
<evidence type="ECO:0000313" key="2">
    <source>
        <dbReference type="EMBL" id="MBA8825385.1"/>
    </source>
</evidence>
<proteinExistence type="predicted"/>
<reference evidence="2 3" key="1">
    <citation type="submission" date="2020-07" db="EMBL/GenBank/DDBJ databases">
        <title>Sequencing the genomes of 1000 actinobacteria strains.</title>
        <authorList>
            <person name="Klenk H.-P."/>
        </authorList>
    </citation>
    <scope>NUCLEOTIDE SEQUENCE [LARGE SCALE GENOMIC DNA]</scope>
    <source>
        <strain evidence="2 3">DSM 45975</strain>
    </source>
</reference>
<dbReference type="InterPro" id="IPR018768">
    <property type="entry name" value="DUF2344"/>
</dbReference>
<evidence type="ECO:0000313" key="3">
    <source>
        <dbReference type="Proteomes" id="UP000569329"/>
    </source>
</evidence>
<organism evidence="2 3">
    <name type="scientific">Halosaccharopolyspora lacisalsi</name>
    <dbReference type="NCBI Taxonomy" id="1000566"/>
    <lineage>
        <taxon>Bacteria</taxon>
        <taxon>Bacillati</taxon>
        <taxon>Actinomycetota</taxon>
        <taxon>Actinomycetes</taxon>
        <taxon>Pseudonocardiales</taxon>
        <taxon>Pseudonocardiaceae</taxon>
        <taxon>Halosaccharopolyspora</taxon>
    </lineage>
</organism>
<keyword evidence="3" id="KW-1185">Reference proteome</keyword>
<dbReference type="EMBL" id="JACGWZ010000003">
    <property type="protein sequence ID" value="MBA8825385.1"/>
    <property type="molecule type" value="Genomic_DNA"/>
</dbReference>
<feature type="domain" description="DUF2344" evidence="1">
    <location>
        <begin position="15"/>
        <end position="184"/>
    </location>
</feature>
<dbReference type="Proteomes" id="UP000569329">
    <property type="component" value="Unassembled WGS sequence"/>
</dbReference>
<evidence type="ECO:0000259" key="1">
    <source>
        <dbReference type="Pfam" id="PF10105"/>
    </source>
</evidence>
<accession>A0A839E122</accession>
<protein>
    <submittedName>
        <fullName evidence="2">Radical SAM-linked protein</fullName>
    </submittedName>
</protein>
<gene>
    <name evidence="2" type="ORF">FHX42_002736</name>
</gene>
<name>A0A839E122_9PSEU</name>
<dbReference type="Pfam" id="PF10105">
    <property type="entry name" value="DUF2344"/>
    <property type="match status" value="1"/>
</dbReference>
<sequence length="280" mass="30708">MSRHQPTSPAASVQKLRLRYAKRGRLRFTSHRDLARAFERGLRRAGVPMAHSRGFTPHPKVSWAGAVPTGAASEAEYVEIHLAEQVDPLKLHEQLRWVLPTGMDLLDVVPAGSDSLADRLEAGLWRIELPGVRVAELRSAVARLMEAPTVEVERMTKNGRRSLDARAAVISAEVHEGTPSCEELIALRVRESESDADMDDRAKDSEPYGILVTVVRQATPVVRPDDVLSALRVVAGPVLPVVARATRLRQGRLDERGELTDPLAQDRVAAGARRGEFPVG</sequence>
<dbReference type="RefSeq" id="WP_328796095.1">
    <property type="nucleotide sequence ID" value="NZ_JACGWZ010000003.1"/>
</dbReference>
<dbReference type="AlphaFoldDB" id="A0A839E122"/>